<dbReference type="Proteomes" id="UP000324233">
    <property type="component" value="Chromosome"/>
</dbReference>
<protein>
    <recommendedName>
        <fullName evidence="3">Type II toxin-antitoxin system ParD family antitoxin</fullName>
    </recommendedName>
</protein>
<sequence>MTIHLPEELASCLEAAVQGGHFATMDEAMAEAARLLLRELERPAGAATSPGVAGMPDPALGSIGAMREDAGLLDEIVADVYRRRREEKPRGFDL</sequence>
<accession>A0A5B9W5F7</accession>
<name>A0A5B9W5F7_9BACT</name>
<dbReference type="KEGG" id="agv:OJF2_37570"/>
<keyword evidence="2" id="KW-1185">Reference proteome</keyword>
<evidence type="ECO:0000313" key="2">
    <source>
        <dbReference type="Proteomes" id="UP000324233"/>
    </source>
</evidence>
<dbReference type="AlphaFoldDB" id="A0A5B9W5F7"/>
<dbReference type="EMBL" id="CP042997">
    <property type="protein sequence ID" value="QEH35210.1"/>
    <property type="molecule type" value="Genomic_DNA"/>
</dbReference>
<reference evidence="1 2" key="1">
    <citation type="submission" date="2019-08" db="EMBL/GenBank/DDBJ databases">
        <title>Deep-cultivation of Planctomycetes and their phenomic and genomic characterization uncovers novel biology.</title>
        <authorList>
            <person name="Wiegand S."/>
            <person name="Jogler M."/>
            <person name="Boedeker C."/>
            <person name="Pinto D."/>
            <person name="Vollmers J."/>
            <person name="Rivas-Marin E."/>
            <person name="Kohn T."/>
            <person name="Peeters S.H."/>
            <person name="Heuer A."/>
            <person name="Rast P."/>
            <person name="Oberbeckmann S."/>
            <person name="Bunk B."/>
            <person name="Jeske O."/>
            <person name="Meyerdierks A."/>
            <person name="Storesund J.E."/>
            <person name="Kallscheuer N."/>
            <person name="Luecker S."/>
            <person name="Lage O.M."/>
            <person name="Pohl T."/>
            <person name="Merkel B.J."/>
            <person name="Hornburger P."/>
            <person name="Mueller R.-W."/>
            <person name="Bruemmer F."/>
            <person name="Labrenz M."/>
            <person name="Spormann A.M."/>
            <person name="Op den Camp H."/>
            <person name="Overmann J."/>
            <person name="Amann R."/>
            <person name="Jetten M.S.M."/>
            <person name="Mascher T."/>
            <person name="Medema M.H."/>
            <person name="Devos D.P."/>
            <person name="Kaster A.-K."/>
            <person name="Ovreas L."/>
            <person name="Rohde M."/>
            <person name="Galperin M.Y."/>
            <person name="Jogler C."/>
        </authorList>
    </citation>
    <scope>NUCLEOTIDE SEQUENCE [LARGE SCALE GENOMIC DNA]</scope>
    <source>
        <strain evidence="1 2">OJF2</strain>
    </source>
</reference>
<dbReference type="RefSeq" id="WP_148595041.1">
    <property type="nucleotide sequence ID" value="NZ_CP042997.1"/>
</dbReference>
<gene>
    <name evidence="1" type="ORF">OJF2_37570</name>
</gene>
<organism evidence="1 2">
    <name type="scientific">Aquisphaera giovannonii</name>
    <dbReference type="NCBI Taxonomy" id="406548"/>
    <lineage>
        <taxon>Bacteria</taxon>
        <taxon>Pseudomonadati</taxon>
        <taxon>Planctomycetota</taxon>
        <taxon>Planctomycetia</taxon>
        <taxon>Isosphaerales</taxon>
        <taxon>Isosphaeraceae</taxon>
        <taxon>Aquisphaera</taxon>
    </lineage>
</organism>
<dbReference type="OrthoDB" id="291694at2"/>
<evidence type="ECO:0008006" key="3">
    <source>
        <dbReference type="Google" id="ProtNLM"/>
    </source>
</evidence>
<evidence type="ECO:0000313" key="1">
    <source>
        <dbReference type="EMBL" id="QEH35210.1"/>
    </source>
</evidence>
<proteinExistence type="predicted"/>